<gene>
    <name evidence="2" type="ORF">KQI82_01095</name>
</gene>
<keyword evidence="3" id="KW-1185">Reference proteome</keyword>
<dbReference type="PANTHER" id="PTHR42941:SF1">
    <property type="entry name" value="SLL1037 PROTEIN"/>
    <property type="match status" value="1"/>
</dbReference>
<accession>A0ABS6F628</accession>
<keyword evidence="1" id="KW-0732">Signal</keyword>
<proteinExistence type="predicted"/>
<feature type="signal peptide" evidence="1">
    <location>
        <begin position="1"/>
        <end position="18"/>
    </location>
</feature>
<name>A0ABS6F628_9FIRM</name>
<dbReference type="InterPro" id="IPR011852">
    <property type="entry name" value="TRAP_TAXI"/>
</dbReference>
<organism evidence="2 3">
    <name type="scientific">Dysosmobacter acutus</name>
    <dbReference type="NCBI Taxonomy" id="2841504"/>
    <lineage>
        <taxon>Bacteria</taxon>
        <taxon>Bacillati</taxon>
        <taxon>Bacillota</taxon>
        <taxon>Clostridia</taxon>
        <taxon>Eubacteriales</taxon>
        <taxon>Oscillospiraceae</taxon>
        <taxon>Dysosmobacter</taxon>
    </lineage>
</organism>
<sequence>MKKFFALILVLATILSFAAGCGGTSDPPAESKGSESSGSAVDNPLWLTSPVSLKYATQGAGTSNYTNAATKINLLLKYLPSGSSITQETISTGNSSVGYLIEAGSCDLGDGENASAATVGLESRGPYTNISALWGVKTMDFVMMITTKKFNDKTGYTSIREVLENKYPAVLCCEDVGSSDYTCMKYTFEILGYTFEEFESWGGRIVTTSGDACCEMLQDNQADMMIGHCSEESSSIAELAISTDVIMTSIDDELIQGFIDRGFGNATIHAGAFDRFEEDTPSAAIGASFICSTDLDEATAYTLTRIFCEHLDEFAEEIPSIRGLTYKEIVDTSVTVVPLHPGAVQYYQEIGVLDNAGTYVGEPA</sequence>
<dbReference type="PANTHER" id="PTHR42941">
    <property type="entry name" value="SLL1037 PROTEIN"/>
    <property type="match status" value="1"/>
</dbReference>
<dbReference type="Pfam" id="PF16868">
    <property type="entry name" value="NMT1_3"/>
    <property type="match status" value="1"/>
</dbReference>
<dbReference type="Proteomes" id="UP000787672">
    <property type="component" value="Unassembled WGS sequence"/>
</dbReference>
<comment type="caution">
    <text evidence="2">The sequence shown here is derived from an EMBL/GenBank/DDBJ whole genome shotgun (WGS) entry which is preliminary data.</text>
</comment>
<reference evidence="2 3" key="1">
    <citation type="submission" date="2021-06" db="EMBL/GenBank/DDBJ databases">
        <authorList>
            <person name="Sun Q."/>
            <person name="Li D."/>
        </authorList>
    </citation>
    <scope>NUCLEOTIDE SEQUENCE [LARGE SCALE GENOMIC DNA]</scope>
    <source>
        <strain evidence="2 3">MSJ-2</strain>
    </source>
</reference>
<protein>
    <recommendedName>
        <fullName evidence="4">C4-dicarboxylate ABC transporter substrate-binding protein</fullName>
    </recommendedName>
</protein>
<dbReference type="PROSITE" id="PS51257">
    <property type="entry name" value="PROKAR_LIPOPROTEIN"/>
    <property type="match status" value="1"/>
</dbReference>
<dbReference type="RefSeq" id="WP_216557496.1">
    <property type="nucleotide sequence ID" value="NZ_JAHLQN010000001.1"/>
</dbReference>
<evidence type="ECO:0000313" key="2">
    <source>
        <dbReference type="EMBL" id="MBU5625528.1"/>
    </source>
</evidence>
<evidence type="ECO:0008006" key="4">
    <source>
        <dbReference type="Google" id="ProtNLM"/>
    </source>
</evidence>
<evidence type="ECO:0000256" key="1">
    <source>
        <dbReference type="SAM" id="SignalP"/>
    </source>
</evidence>
<dbReference type="EMBL" id="JAHLQN010000001">
    <property type="protein sequence ID" value="MBU5625528.1"/>
    <property type="molecule type" value="Genomic_DNA"/>
</dbReference>
<evidence type="ECO:0000313" key="3">
    <source>
        <dbReference type="Proteomes" id="UP000787672"/>
    </source>
</evidence>
<feature type="chain" id="PRO_5046582580" description="C4-dicarboxylate ABC transporter substrate-binding protein" evidence="1">
    <location>
        <begin position="19"/>
        <end position="364"/>
    </location>
</feature>